<evidence type="ECO:0000256" key="1">
    <source>
        <dbReference type="SAM" id="Phobius"/>
    </source>
</evidence>
<keyword evidence="3" id="KW-1185">Reference proteome</keyword>
<keyword evidence="1" id="KW-0472">Membrane</keyword>
<feature type="transmembrane region" description="Helical" evidence="1">
    <location>
        <begin position="111"/>
        <end position="130"/>
    </location>
</feature>
<evidence type="ECO:0000313" key="2">
    <source>
        <dbReference type="EMBL" id="TWP30681.1"/>
    </source>
</evidence>
<evidence type="ECO:0008006" key="4">
    <source>
        <dbReference type="Google" id="ProtNLM"/>
    </source>
</evidence>
<proteinExistence type="predicted"/>
<dbReference type="AlphaFoldDB" id="A0A563DL58"/>
<organism evidence="2 3">
    <name type="scientific">Apibacter muscae</name>
    <dbReference type="NCBI Taxonomy" id="2509004"/>
    <lineage>
        <taxon>Bacteria</taxon>
        <taxon>Pseudomonadati</taxon>
        <taxon>Bacteroidota</taxon>
        <taxon>Flavobacteriia</taxon>
        <taxon>Flavobacteriales</taxon>
        <taxon>Weeksellaceae</taxon>
        <taxon>Apibacter</taxon>
    </lineage>
</organism>
<accession>A0A563DL58</accession>
<dbReference type="Proteomes" id="UP000319499">
    <property type="component" value="Unassembled WGS sequence"/>
</dbReference>
<feature type="transmembrane region" description="Helical" evidence="1">
    <location>
        <begin position="247"/>
        <end position="268"/>
    </location>
</feature>
<feature type="transmembrane region" description="Helical" evidence="1">
    <location>
        <begin position="136"/>
        <end position="153"/>
    </location>
</feature>
<name>A0A563DL58_9FLAO</name>
<sequence>MKKNIYLLPAITAIIYLVINLVYVYFRNFDEDAYILFRYVEMAVDGNGIVFYPGGEHTEGATDFLWLILLIILGKIGINVGVGAIILNSFGVYIINYIFFKTLCKGFNYKISYFIAFPIATFWILFYPIIAALGGFSVILYSSLIVLLSYFLYNQKFINLIPYLGLTISLFRPDGAIIAVTSTILGFLISYKKYFLKKYFFHSLIALTLSIIYFIWRFNYFEEILPLPIYVKSNGGILQNILSNLKILLFNKQALIFTFLFLLSLIFIKKIRFRLLFAFFPVLIHFLIFTFMHQSQNVGFRFQAPFFLVLYYLLILITIFIALSYRNIYIVLILPLLMLITSIKTYKHYYYTLNTLDYINQFTFFLSRDILKGNETLYITEAGRFAYWNTKPNKIIDVVGLNNRYYAKKEAPLDNSKDKIDILMCYWGGNSKPFSFFQNNIIYKFTNINQFQNIIHDYITQNKHSSEKTVLATMNILSFLSKNFNDYDIILVKMGGETSAHVYGINKKINISNDILKLLIWSNNHENYKSYINLIQLRKHLK</sequence>
<feature type="transmembrane region" description="Helical" evidence="1">
    <location>
        <begin position="199"/>
        <end position="216"/>
    </location>
</feature>
<comment type="caution">
    <text evidence="2">The sequence shown here is derived from an EMBL/GenBank/DDBJ whole genome shotgun (WGS) entry which is preliminary data.</text>
</comment>
<protein>
    <recommendedName>
        <fullName evidence="4">Glycosyltransferase RgtA/B/C/D-like domain-containing protein</fullName>
    </recommendedName>
</protein>
<keyword evidence="1" id="KW-1133">Transmembrane helix</keyword>
<feature type="transmembrane region" description="Helical" evidence="1">
    <location>
        <begin position="66"/>
        <end position="99"/>
    </location>
</feature>
<feature type="transmembrane region" description="Helical" evidence="1">
    <location>
        <begin position="304"/>
        <end position="323"/>
    </location>
</feature>
<feature type="transmembrane region" description="Helical" evidence="1">
    <location>
        <begin position="328"/>
        <end position="346"/>
    </location>
</feature>
<keyword evidence="1" id="KW-0812">Transmembrane</keyword>
<dbReference type="OrthoDB" id="344788at2"/>
<dbReference type="RefSeq" id="WP_146291367.1">
    <property type="nucleotide sequence ID" value="NZ_SELH01000011.1"/>
</dbReference>
<reference evidence="2 3" key="1">
    <citation type="submission" date="2019-02" db="EMBL/GenBank/DDBJ databases">
        <title>Apibacter muscae sp. nov.: a novel member of the house fly microbiota.</title>
        <authorList>
            <person name="Park R."/>
        </authorList>
    </citation>
    <scope>NUCLEOTIDE SEQUENCE [LARGE SCALE GENOMIC DNA]</scope>
    <source>
        <strain evidence="2 3">AL1</strain>
    </source>
</reference>
<feature type="transmembrane region" description="Helical" evidence="1">
    <location>
        <begin position="275"/>
        <end position="292"/>
    </location>
</feature>
<evidence type="ECO:0000313" key="3">
    <source>
        <dbReference type="Proteomes" id="UP000319499"/>
    </source>
</evidence>
<gene>
    <name evidence="2" type="ORF">ETU09_01375</name>
</gene>
<feature type="transmembrane region" description="Helical" evidence="1">
    <location>
        <begin position="7"/>
        <end position="26"/>
    </location>
</feature>
<dbReference type="EMBL" id="SELH01000011">
    <property type="protein sequence ID" value="TWP30681.1"/>
    <property type="molecule type" value="Genomic_DNA"/>
</dbReference>